<dbReference type="EMBL" id="JYDJ01000028">
    <property type="protein sequence ID" value="KRX48479.1"/>
    <property type="molecule type" value="Genomic_DNA"/>
</dbReference>
<evidence type="ECO:0000256" key="2">
    <source>
        <dbReference type="ARBA" id="ARBA00022695"/>
    </source>
</evidence>
<dbReference type="InterPro" id="IPR041373">
    <property type="entry name" value="RT_RNaseH"/>
</dbReference>
<evidence type="ECO:0000256" key="6">
    <source>
        <dbReference type="ARBA" id="ARBA00022918"/>
    </source>
</evidence>
<organism evidence="8 9">
    <name type="scientific">Trichinella murrelli</name>
    <dbReference type="NCBI Taxonomy" id="144512"/>
    <lineage>
        <taxon>Eukaryota</taxon>
        <taxon>Metazoa</taxon>
        <taxon>Ecdysozoa</taxon>
        <taxon>Nematoda</taxon>
        <taxon>Enoplea</taxon>
        <taxon>Dorylaimia</taxon>
        <taxon>Trichinellida</taxon>
        <taxon>Trichinellidae</taxon>
        <taxon>Trichinella</taxon>
    </lineage>
</organism>
<name>A0A0V0UB62_9BILA</name>
<keyword evidence="5" id="KW-0378">Hydrolase</keyword>
<keyword evidence="9" id="KW-1185">Reference proteome</keyword>
<dbReference type="AlphaFoldDB" id="A0A0V0UB62"/>
<dbReference type="OrthoDB" id="10354521at2759"/>
<dbReference type="GO" id="GO:0003964">
    <property type="term" value="F:RNA-directed DNA polymerase activity"/>
    <property type="evidence" value="ECO:0007669"/>
    <property type="project" value="UniProtKB-KW"/>
</dbReference>
<feature type="domain" description="Reverse transcriptase RNase H-like" evidence="7">
    <location>
        <begin position="1"/>
        <end position="34"/>
    </location>
</feature>
<evidence type="ECO:0000256" key="5">
    <source>
        <dbReference type="ARBA" id="ARBA00022801"/>
    </source>
</evidence>
<keyword evidence="2" id="KW-0548">Nucleotidyltransferase</keyword>
<evidence type="ECO:0000256" key="3">
    <source>
        <dbReference type="ARBA" id="ARBA00022722"/>
    </source>
</evidence>
<dbReference type="Pfam" id="PF17917">
    <property type="entry name" value="RT_RNaseH"/>
    <property type="match status" value="1"/>
</dbReference>
<sequence length="154" mass="17810">MLGLVWALREFRSYLYGQLFLLRTDHSCLRWNQRGRLPGGWRVKRSSTSKLNTEQDVCSLTPTRYPGTALLNVAQSFKDQFLAAQKADPEIQLLRQWLVGTCWPVECPAECSRDLHMLWQQRRIWVDEDSLIWRHGRDLSAAKVSKQALVPGAL</sequence>
<keyword evidence="1" id="KW-0808">Transferase</keyword>
<evidence type="ECO:0000256" key="1">
    <source>
        <dbReference type="ARBA" id="ARBA00022679"/>
    </source>
</evidence>
<dbReference type="GO" id="GO:0016787">
    <property type="term" value="F:hydrolase activity"/>
    <property type="evidence" value="ECO:0007669"/>
    <property type="project" value="UniProtKB-KW"/>
</dbReference>
<dbReference type="GO" id="GO:0004519">
    <property type="term" value="F:endonuclease activity"/>
    <property type="evidence" value="ECO:0007669"/>
    <property type="project" value="UniProtKB-KW"/>
</dbReference>
<gene>
    <name evidence="8" type="ORF">T05_3657</name>
</gene>
<accession>A0A0V0UB62</accession>
<evidence type="ECO:0000313" key="8">
    <source>
        <dbReference type="EMBL" id="KRX48479.1"/>
    </source>
</evidence>
<evidence type="ECO:0000259" key="7">
    <source>
        <dbReference type="Pfam" id="PF17917"/>
    </source>
</evidence>
<keyword evidence="3" id="KW-0540">Nuclease</keyword>
<dbReference type="Proteomes" id="UP000055048">
    <property type="component" value="Unassembled WGS sequence"/>
</dbReference>
<keyword evidence="6" id="KW-0695">RNA-directed DNA polymerase</keyword>
<evidence type="ECO:0000313" key="9">
    <source>
        <dbReference type="Proteomes" id="UP000055048"/>
    </source>
</evidence>
<protein>
    <recommendedName>
        <fullName evidence="7">Reverse transcriptase RNase H-like domain-containing protein</fullName>
    </recommendedName>
</protein>
<keyword evidence="4" id="KW-0255">Endonuclease</keyword>
<comment type="caution">
    <text evidence="8">The sequence shown here is derived from an EMBL/GenBank/DDBJ whole genome shotgun (WGS) entry which is preliminary data.</text>
</comment>
<reference evidence="8 9" key="1">
    <citation type="submission" date="2015-01" db="EMBL/GenBank/DDBJ databases">
        <title>Evolution of Trichinella species and genotypes.</title>
        <authorList>
            <person name="Korhonen P.K."/>
            <person name="Edoardo P."/>
            <person name="Giuseppe L.R."/>
            <person name="Gasser R.B."/>
        </authorList>
    </citation>
    <scope>NUCLEOTIDE SEQUENCE [LARGE SCALE GENOMIC DNA]</scope>
    <source>
        <strain evidence="8">ISS417</strain>
    </source>
</reference>
<evidence type="ECO:0000256" key="4">
    <source>
        <dbReference type="ARBA" id="ARBA00022759"/>
    </source>
</evidence>
<proteinExistence type="predicted"/>